<sequence>MVINSYKDLLVWQRGIDLVEDVYNFTKKLPDAEQFGLVSQLRRASVSIPSNIAEGYGRQSTGSYKQFLSISRGSLLEVETQILLCIRLKYFDSEESGFLLNKIESLNKMLSSLIAKIK</sequence>
<proteinExistence type="predicted"/>
<dbReference type="KEGG" id="anf:AQPE_2109"/>
<gene>
    <name evidence="1" type="ORF">AQPE_2109</name>
</gene>
<evidence type="ECO:0000313" key="2">
    <source>
        <dbReference type="Proteomes" id="UP001193389"/>
    </source>
</evidence>
<keyword evidence="2" id="KW-1185">Reference proteome</keyword>
<protein>
    <submittedName>
        <fullName evidence="1">Four helix bundle protein</fullName>
    </submittedName>
</protein>
<reference evidence="1" key="1">
    <citation type="journal article" date="2020" name="Int. J. Syst. Evol. Microbiol.">
        <title>Aquipluma nitroreducens gen. nov. sp. nov., a novel facultatively anaerobic bacterium isolated from a freshwater lake.</title>
        <authorList>
            <person name="Watanabe M."/>
            <person name="Kojima H."/>
            <person name="Fukui M."/>
        </authorList>
    </citation>
    <scope>NUCLEOTIDE SEQUENCE</scope>
    <source>
        <strain evidence="1">MeG22</strain>
    </source>
</reference>
<dbReference type="Pfam" id="PF05635">
    <property type="entry name" value="23S_rRNA_IVP"/>
    <property type="match status" value="1"/>
</dbReference>
<dbReference type="NCBIfam" id="NF008911">
    <property type="entry name" value="PRK12275.1-2"/>
    <property type="match status" value="1"/>
</dbReference>
<dbReference type="CDD" id="cd16377">
    <property type="entry name" value="23S_rRNA_IVP_like"/>
    <property type="match status" value="1"/>
</dbReference>
<dbReference type="PANTHER" id="PTHR38471:SF2">
    <property type="entry name" value="FOUR HELIX BUNDLE PROTEIN"/>
    <property type="match status" value="1"/>
</dbReference>
<dbReference type="AlphaFoldDB" id="A0A5K7S8S7"/>
<evidence type="ECO:0000313" key="1">
    <source>
        <dbReference type="EMBL" id="BBE17950.1"/>
    </source>
</evidence>
<dbReference type="PANTHER" id="PTHR38471">
    <property type="entry name" value="FOUR HELIX BUNDLE PROTEIN"/>
    <property type="match status" value="1"/>
</dbReference>
<dbReference type="InterPro" id="IPR036583">
    <property type="entry name" value="23S_rRNA_IVS_sf"/>
</dbReference>
<dbReference type="RefSeq" id="WP_318350903.1">
    <property type="nucleotide sequence ID" value="NZ_AP018694.1"/>
</dbReference>
<dbReference type="NCBIfam" id="TIGR02436">
    <property type="entry name" value="four helix bundle protein"/>
    <property type="match status" value="1"/>
</dbReference>
<dbReference type="Proteomes" id="UP001193389">
    <property type="component" value="Chromosome"/>
</dbReference>
<dbReference type="InterPro" id="IPR012657">
    <property type="entry name" value="23S_rRNA-intervening_sequence"/>
</dbReference>
<dbReference type="Gene3D" id="1.20.1440.60">
    <property type="entry name" value="23S rRNA-intervening sequence"/>
    <property type="match status" value="1"/>
</dbReference>
<accession>A0A5K7S8S7</accession>
<dbReference type="SUPFAM" id="SSF158446">
    <property type="entry name" value="IVS-encoded protein-like"/>
    <property type="match status" value="1"/>
</dbReference>
<organism evidence="1 2">
    <name type="scientific">Aquipluma nitroreducens</name>
    <dbReference type="NCBI Taxonomy" id="2010828"/>
    <lineage>
        <taxon>Bacteria</taxon>
        <taxon>Pseudomonadati</taxon>
        <taxon>Bacteroidota</taxon>
        <taxon>Bacteroidia</taxon>
        <taxon>Marinilabiliales</taxon>
        <taxon>Prolixibacteraceae</taxon>
        <taxon>Aquipluma</taxon>
    </lineage>
</organism>
<name>A0A5K7S8S7_9BACT</name>
<dbReference type="EMBL" id="AP018694">
    <property type="protein sequence ID" value="BBE17950.1"/>
    <property type="molecule type" value="Genomic_DNA"/>
</dbReference>